<dbReference type="EMBL" id="CAJNYV010001982">
    <property type="protein sequence ID" value="CAF3449056.1"/>
    <property type="molecule type" value="Genomic_DNA"/>
</dbReference>
<reference evidence="1" key="1">
    <citation type="submission" date="2021-02" db="EMBL/GenBank/DDBJ databases">
        <authorList>
            <person name="Nowell W R."/>
        </authorList>
    </citation>
    <scope>NUCLEOTIDE SEQUENCE</scope>
</reference>
<evidence type="ECO:0000313" key="2">
    <source>
        <dbReference type="Proteomes" id="UP000663865"/>
    </source>
</evidence>
<dbReference type="Gene3D" id="2.60.120.260">
    <property type="entry name" value="Galactose-binding domain-like"/>
    <property type="match status" value="1"/>
</dbReference>
<protein>
    <recommendedName>
        <fullName evidence="3">F5/8 type C domain-containing protein</fullName>
    </recommendedName>
</protein>
<proteinExistence type="predicted"/>
<gene>
    <name evidence="1" type="ORF">KIK155_LOCUS12243</name>
</gene>
<dbReference type="Proteomes" id="UP000663865">
    <property type="component" value="Unassembled WGS sequence"/>
</dbReference>
<evidence type="ECO:0000313" key="1">
    <source>
        <dbReference type="EMBL" id="CAF3449056.1"/>
    </source>
</evidence>
<dbReference type="AlphaFoldDB" id="A0A818DMC5"/>
<sequence>MRCEAGISIQEKSAIQRNLEYFLWRHDEISNIYIQLFDSSPVTIDRSVIQEDQTNGQVIRAYTVDVQIVNTTDTNQWFTVAQGTSIGNKKIDVWQGGLQLINAVRLTITKSVDRPVIKSFTVHLCS</sequence>
<name>A0A818DMC5_9BILA</name>
<accession>A0A818DMC5</accession>
<comment type="caution">
    <text evidence="1">The sequence shown here is derived from an EMBL/GenBank/DDBJ whole genome shotgun (WGS) entry which is preliminary data.</text>
</comment>
<evidence type="ECO:0008006" key="3">
    <source>
        <dbReference type="Google" id="ProtNLM"/>
    </source>
</evidence>
<organism evidence="1 2">
    <name type="scientific">Rotaria socialis</name>
    <dbReference type="NCBI Taxonomy" id="392032"/>
    <lineage>
        <taxon>Eukaryota</taxon>
        <taxon>Metazoa</taxon>
        <taxon>Spiralia</taxon>
        <taxon>Gnathifera</taxon>
        <taxon>Rotifera</taxon>
        <taxon>Eurotatoria</taxon>
        <taxon>Bdelloidea</taxon>
        <taxon>Philodinida</taxon>
        <taxon>Philodinidae</taxon>
        <taxon>Rotaria</taxon>
    </lineage>
</organism>